<feature type="transmembrane region" description="Helical" evidence="1">
    <location>
        <begin position="133"/>
        <end position="155"/>
    </location>
</feature>
<protein>
    <recommendedName>
        <fullName evidence="4">DUF3592 domain-containing protein</fullName>
    </recommendedName>
</protein>
<evidence type="ECO:0008006" key="4">
    <source>
        <dbReference type="Google" id="ProtNLM"/>
    </source>
</evidence>
<feature type="transmembrane region" description="Helical" evidence="1">
    <location>
        <begin position="100"/>
        <end position="121"/>
    </location>
</feature>
<keyword evidence="1" id="KW-1133">Transmembrane helix</keyword>
<evidence type="ECO:0000313" key="2">
    <source>
        <dbReference type="EMBL" id="MBB5431810.1"/>
    </source>
</evidence>
<evidence type="ECO:0000256" key="1">
    <source>
        <dbReference type="SAM" id="Phobius"/>
    </source>
</evidence>
<dbReference type="EMBL" id="JACHDB010000001">
    <property type="protein sequence ID" value="MBB5431810.1"/>
    <property type="molecule type" value="Genomic_DNA"/>
</dbReference>
<accession>A0A7W8QKA5</accession>
<keyword evidence="3" id="KW-1185">Reference proteome</keyword>
<proteinExistence type="predicted"/>
<sequence>MFPEYLHAGWLLSAAGAVLTAVGAGWGAYRLRTARSLVPVAVVRVTEDGRIEVAGTDPHRPAEGLLEPADPCLRPGDELSVRPSPRTPGRYTAAPRPAEALWAGFLAYGVLLLALGAHALATQAPDSPAAHPLRMVGAVFSALPFLAAGKLAGVLTRIRRGTRVQGRVTAFRRHPHVQFNDAPASQAQVEYEYAGAVRRAWSPASYASSLGTGRPVAAWVDDRSPVSVLTLGTGLFVFLAIATVAGPLGFAFLLGPLWLG</sequence>
<name>A0A7W8QKA5_9ACTN</name>
<dbReference type="RefSeq" id="WP_184391466.1">
    <property type="nucleotide sequence ID" value="NZ_BAAAJD010000013.1"/>
</dbReference>
<feature type="transmembrane region" description="Helical" evidence="1">
    <location>
        <begin position="235"/>
        <end position="259"/>
    </location>
</feature>
<reference evidence="2 3" key="1">
    <citation type="submission" date="2020-08" db="EMBL/GenBank/DDBJ databases">
        <title>Sequencing the genomes of 1000 actinobacteria strains.</title>
        <authorList>
            <person name="Klenk H.-P."/>
        </authorList>
    </citation>
    <scope>NUCLEOTIDE SEQUENCE [LARGE SCALE GENOMIC DNA]</scope>
    <source>
        <strain evidence="2 3">DSM 44551</strain>
    </source>
</reference>
<keyword evidence="1" id="KW-0812">Transmembrane</keyword>
<evidence type="ECO:0000313" key="3">
    <source>
        <dbReference type="Proteomes" id="UP000572635"/>
    </source>
</evidence>
<feature type="transmembrane region" description="Helical" evidence="1">
    <location>
        <begin position="6"/>
        <end position="29"/>
    </location>
</feature>
<comment type="caution">
    <text evidence="2">The sequence shown here is derived from an EMBL/GenBank/DDBJ whole genome shotgun (WGS) entry which is preliminary data.</text>
</comment>
<organism evidence="2 3">
    <name type="scientific">Nocardiopsis composta</name>
    <dbReference type="NCBI Taxonomy" id="157465"/>
    <lineage>
        <taxon>Bacteria</taxon>
        <taxon>Bacillati</taxon>
        <taxon>Actinomycetota</taxon>
        <taxon>Actinomycetes</taxon>
        <taxon>Streptosporangiales</taxon>
        <taxon>Nocardiopsidaceae</taxon>
        <taxon>Nocardiopsis</taxon>
    </lineage>
</organism>
<keyword evidence="1" id="KW-0472">Membrane</keyword>
<dbReference type="Proteomes" id="UP000572635">
    <property type="component" value="Unassembled WGS sequence"/>
</dbReference>
<dbReference type="AlphaFoldDB" id="A0A7W8QKA5"/>
<gene>
    <name evidence="2" type="ORF">HDA36_001894</name>
</gene>